<keyword evidence="2" id="KW-0238">DNA-binding</keyword>
<dbReference type="InterPro" id="IPR001789">
    <property type="entry name" value="Sig_transdc_resp-reg_receiver"/>
</dbReference>
<protein>
    <submittedName>
        <fullName evidence="6">Two component transcriptional regulator, LuxR family</fullName>
    </submittedName>
</protein>
<organism evidence="6 7">
    <name type="scientific">Flavobacterium urocaniciphilum</name>
    <dbReference type="NCBI Taxonomy" id="1299341"/>
    <lineage>
        <taxon>Bacteria</taxon>
        <taxon>Pseudomonadati</taxon>
        <taxon>Bacteroidota</taxon>
        <taxon>Flavobacteriia</taxon>
        <taxon>Flavobacteriales</taxon>
        <taxon>Flavobacteriaceae</taxon>
        <taxon>Flavobacterium</taxon>
    </lineage>
</organism>
<evidence type="ECO:0000256" key="1">
    <source>
        <dbReference type="ARBA" id="ARBA00022553"/>
    </source>
</evidence>
<dbReference type="SUPFAM" id="SSF46894">
    <property type="entry name" value="C-terminal effector domain of the bipartite response regulators"/>
    <property type="match status" value="1"/>
</dbReference>
<dbReference type="AlphaFoldDB" id="A0A1H9E179"/>
<dbReference type="GO" id="GO:0000160">
    <property type="term" value="P:phosphorelay signal transduction system"/>
    <property type="evidence" value="ECO:0007669"/>
    <property type="project" value="InterPro"/>
</dbReference>
<gene>
    <name evidence="6" type="ORF">SAMN05444005_10912</name>
</gene>
<dbReference type="PROSITE" id="PS50110">
    <property type="entry name" value="RESPONSE_REGULATORY"/>
    <property type="match status" value="1"/>
</dbReference>
<dbReference type="PRINTS" id="PR00038">
    <property type="entry name" value="HTHLUXR"/>
</dbReference>
<dbReference type="GO" id="GO:0006355">
    <property type="term" value="P:regulation of DNA-templated transcription"/>
    <property type="evidence" value="ECO:0007669"/>
    <property type="project" value="InterPro"/>
</dbReference>
<dbReference type="InterPro" id="IPR036388">
    <property type="entry name" value="WH-like_DNA-bd_sf"/>
</dbReference>
<feature type="domain" description="Response regulatory" evidence="5">
    <location>
        <begin position="4"/>
        <end position="122"/>
    </location>
</feature>
<dbReference type="SUPFAM" id="SSF52172">
    <property type="entry name" value="CheY-like"/>
    <property type="match status" value="1"/>
</dbReference>
<dbReference type="CDD" id="cd00156">
    <property type="entry name" value="REC"/>
    <property type="match status" value="1"/>
</dbReference>
<evidence type="ECO:0000256" key="3">
    <source>
        <dbReference type="PROSITE-ProRule" id="PRU00169"/>
    </source>
</evidence>
<reference evidence="6 7" key="1">
    <citation type="submission" date="2016-10" db="EMBL/GenBank/DDBJ databases">
        <authorList>
            <person name="de Groot N.N."/>
        </authorList>
    </citation>
    <scope>NUCLEOTIDE SEQUENCE [LARGE SCALE GENOMIC DNA]</scope>
    <source>
        <strain evidence="6 7">DSM 27078</strain>
    </source>
</reference>
<dbReference type="InterPro" id="IPR011006">
    <property type="entry name" value="CheY-like_superfamily"/>
</dbReference>
<dbReference type="RefSeq" id="WP_091469893.1">
    <property type="nucleotide sequence ID" value="NZ_FOEI01000009.1"/>
</dbReference>
<dbReference type="OrthoDB" id="9795108at2"/>
<dbReference type="Pfam" id="PF00196">
    <property type="entry name" value="GerE"/>
    <property type="match status" value="1"/>
</dbReference>
<name>A0A1H9E179_9FLAO</name>
<dbReference type="SMART" id="SM00448">
    <property type="entry name" value="REC"/>
    <property type="match status" value="1"/>
</dbReference>
<dbReference type="GO" id="GO:0003677">
    <property type="term" value="F:DNA binding"/>
    <property type="evidence" value="ECO:0007669"/>
    <property type="project" value="UniProtKB-KW"/>
</dbReference>
<feature type="domain" description="HTH luxR-type" evidence="4">
    <location>
        <begin position="141"/>
        <end position="206"/>
    </location>
</feature>
<dbReference type="STRING" id="1299341.SAMN05444005_10912"/>
<dbReference type="InterPro" id="IPR050595">
    <property type="entry name" value="Bact_response_regulator"/>
</dbReference>
<dbReference type="EMBL" id="FOEI01000009">
    <property type="protein sequence ID" value="SEQ18963.1"/>
    <property type="molecule type" value="Genomic_DNA"/>
</dbReference>
<dbReference type="CDD" id="cd06170">
    <property type="entry name" value="LuxR_C_like"/>
    <property type="match status" value="1"/>
</dbReference>
<dbReference type="PROSITE" id="PS50043">
    <property type="entry name" value="HTH_LUXR_2"/>
    <property type="match status" value="1"/>
</dbReference>
<dbReference type="PANTHER" id="PTHR44591:SF3">
    <property type="entry name" value="RESPONSE REGULATORY DOMAIN-CONTAINING PROTEIN"/>
    <property type="match status" value="1"/>
</dbReference>
<evidence type="ECO:0000259" key="4">
    <source>
        <dbReference type="PROSITE" id="PS50043"/>
    </source>
</evidence>
<dbReference type="Proteomes" id="UP000198648">
    <property type="component" value="Unassembled WGS sequence"/>
</dbReference>
<dbReference type="PANTHER" id="PTHR44591">
    <property type="entry name" value="STRESS RESPONSE REGULATOR PROTEIN 1"/>
    <property type="match status" value="1"/>
</dbReference>
<dbReference type="InterPro" id="IPR016032">
    <property type="entry name" value="Sig_transdc_resp-reg_C-effctor"/>
</dbReference>
<evidence type="ECO:0000313" key="6">
    <source>
        <dbReference type="EMBL" id="SEQ18963.1"/>
    </source>
</evidence>
<dbReference type="Gene3D" id="3.40.50.2300">
    <property type="match status" value="1"/>
</dbReference>
<feature type="modified residue" description="4-aspartylphosphate" evidence="3">
    <location>
        <position position="53"/>
    </location>
</feature>
<evidence type="ECO:0000313" key="7">
    <source>
        <dbReference type="Proteomes" id="UP000198648"/>
    </source>
</evidence>
<accession>A0A1H9E179</accession>
<sequence length="207" mass="24077">MNQKILIVDDHKVFCESLKMVLEAHKFYVVNVIDGELALKHLKSGDFDIVITDVEMPKMNGFDFIKEIKAIENELPKIPKYIILTSYSKIKVFKQFYNLGIHAYLSKNVSQLELINVIKKVLKNEKYFEKSIYDEYISSDTNSNQVEFTKRELDVLHLILDEKTTNEIAEKLQISPFTVEGHRKNLMQKTNSKNVVGLIKYAMLNNK</sequence>
<dbReference type="Pfam" id="PF00072">
    <property type="entry name" value="Response_reg"/>
    <property type="match status" value="1"/>
</dbReference>
<evidence type="ECO:0000259" key="5">
    <source>
        <dbReference type="PROSITE" id="PS50110"/>
    </source>
</evidence>
<dbReference type="SMART" id="SM00421">
    <property type="entry name" value="HTH_LUXR"/>
    <property type="match status" value="1"/>
</dbReference>
<proteinExistence type="predicted"/>
<evidence type="ECO:0000256" key="2">
    <source>
        <dbReference type="ARBA" id="ARBA00023125"/>
    </source>
</evidence>
<dbReference type="InterPro" id="IPR000792">
    <property type="entry name" value="Tscrpt_reg_LuxR_C"/>
</dbReference>
<keyword evidence="1 3" id="KW-0597">Phosphoprotein</keyword>
<keyword evidence="7" id="KW-1185">Reference proteome</keyword>
<dbReference type="Gene3D" id="1.10.10.10">
    <property type="entry name" value="Winged helix-like DNA-binding domain superfamily/Winged helix DNA-binding domain"/>
    <property type="match status" value="1"/>
</dbReference>